<proteinExistence type="inferred from homology"/>
<dbReference type="PANTHER" id="PTHR32308">
    <property type="entry name" value="LYASE BETA SUBUNIT, PUTATIVE (AFU_ORTHOLOGUE AFUA_4G13030)-RELATED"/>
    <property type="match status" value="1"/>
</dbReference>
<evidence type="ECO:0000256" key="6">
    <source>
        <dbReference type="PIRSR" id="PIRSR015582-2"/>
    </source>
</evidence>
<comment type="cofactor">
    <cofactor evidence="1">
        <name>Mg(2+)</name>
        <dbReference type="ChEBI" id="CHEBI:18420"/>
    </cofactor>
</comment>
<dbReference type="InterPro" id="IPR011206">
    <property type="entry name" value="Citrate_lyase_beta/mcl1/mcl2"/>
</dbReference>
<dbReference type="RefSeq" id="WP_327795488.1">
    <property type="nucleotide sequence ID" value="NZ_JADQAZ010000004.1"/>
</dbReference>
<dbReference type="InterPro" id="IPR015813">
    <property type="entry name" value="Pyrv/PenolPyrv_kinase-like_dom"/>
</dbReference>
<dbReference type="Proteomes" id="UP001315686">
    <property type="component" value="Unassembled WGS sequence"/>
</dbReference>
<dbReference type="GO" id="GO:0016829">
    <property type="term" value="F:lyase activity"/>
    <property type="evidence" value="ECO:0007669"/>
    <property type="project" value="UniProtKB-KW"/>
</dbReference>
<feature type="binding site" evidence="6">
    <location>
        <position position="168"/>
    </location>
    <ligand>
        <name>Mg(2+)</name>
        <dbReference type="ChEBI" id="CHEBI:18420"/>
    </ligand>
</feature>
<gene>
    <name evidence="8" type="ORF">IV417_17835</name>
</gene>
<evidence type="ECO:0000256" key="4">
    <source>
        <dbReference type="ARBA" id="ARBA00022842"/>
    </source>
</evidence>
<evidence type="ECO:0000256" key="3">
    <source>
        <dbReference type="ARBA" id="ARBA00022723"/>
    </source>
</evidence>
<sequence length="320" mass="34514">MSFRLQPAAPNRPNRCQLFGPGSRTALFEKMAASAADVINLDLEDSVAPDDKPQARANIIEAINDVDWGNKHLAVRINGLDTPYWYRDVVDILEQAGDRIDQIMIPKVGCAADVYAVDALVTAVESAMGRRKPIALEVIIESAAGIAHVEDIAAASPRLQAMSLGAADFAASMGMQTTGIGGTQENYYMQHGETRHYSDPWHWAQTAIVAACRTHGVLPVDGPFGDFSDDEGFRAQARRSATLGMVGKWAIHPKQIALCNEVFTPSAEALAEAREILAAMEQAKKNGEGATVYKGRLVDIASIKQAEVIVSQADLIENNT</sequence>
<dbReference type="PIRSF" id="PIRSF015582">
    <property type="entry name" value="Cit_lyase_B"/>
    <property type="match status" value="1"/>
</dbReference>
<feature type="domain" description="HpcH/HpaI aldolase/citrate lyase" evidence="7">
    <location>
        <begin position="15"/>
        <end position="253"/>
    </location>
</feature>
<organism evidence="8 9">
    <name type="scientific">Harenicola maris</name>
    <dbReference type="NCBI Taxonomy" id="2841044"/>
    <lineage>
        <taxon>Bacteria</taxon>
        <taxon>Pseudomonadati</taxon>
        <taxon>Pseudomonadota</taxon>
        <taxon>Alphaproteobacteria</taxon>
        <taxon>Rhodobacterales</taxon>
        <taxon>Paracoccaceae</taxon>
        <taxon>Harenicola</taxon>
    </lineage>
</organism>
<evidence type="ECO:0000313" key="9">
    <source>
        <dbReference type="Proteomes" id="UP001315686"/>
    </source>
</evidence>
<feature type="binding site" evidence="6">
    <location>
        <position position="141"/>
    </location>
    <ligand>
        <name>Mg(2+)</name>
        <dbReference type="ChEBI" id="CHEBI:18420"/>
    </ligand>
</feature>
<reference evidence="8 9" key="1">
    <citation type="journal article" date="2021" name="Arch. Microbiol.">
        <title>Harenicola maris gen. nov., sp. nov. isolated from the Sea of Japan shallow sediments.</title>
        <authorList>
            <person name="Romanenko L.A."/>
            <person name="Kurilenko V.V."/>
            <person name="Chernysheva N.Y."/>
            <person name="Tekutyeva L.A."/>
            <person name="Velansky P.V."/>
            <person name="Svetashev V.I."/>
            <person name="Isaeva M.P."/>
        </authorList>
    </citation>
    <scope>NUCLEOTIDE SEQUENCE [LARGE SCALE GENOMIC DNA]</scope>
    <source>
        <strain evidence="8 9">KMM 3653</strain>
    </source>
</reference>
<dbReference type="PANTHER" id="PTHR32308:SF10">
    <property type="entry name" value="CITRATE LYASE SUBUNIT BETA"/>
    <property type="match status" value="1"/>
</dbReference>
<evidence type="ECO:0000313" key="8">
    <source>
        <dbReference type="EMBL" id="MBT0959253.1"/>
    </source>
</evidence>
<evidence type="ECO:0000256" key="2">
    <source>
        <dbReference type="ARBA" id="ARBA00005568"/>
    </source>
</evidence>
<comment type="similarity">
    <text evidence="2">Belongs to the HpcH/HpaI aldolase family.</text>
</comment>
<dbReference type="InterPro" id="IPR040442">
    <property type="entry name" value="Pyrv_kinase-like_dom_sf"/>
</dbReference>
<evidence type="ECO:0000256" key="5">
    <source>
        <dbReference type="PIRSR" id="PIRSR015582-1"/>
    </source>
</evidence>
<dbReference type="InterPro" id="IPR005000">
    <property type="entry name" value="Aldolase/citrate-lyase_domain"/>
</dbReference>
<comment type="caution">
    <text evidence="8">The sequence shown here is derived from an EMBL/GenBank/DDBJ whole genome shotgun (WGS) entry which is preliminary data.</text>
</comment>
<keyword evidence="4 6" id="KW-0460">Magnesium</keyword>
<dbReference type="GO" id="GO:0006107">
    <property type="term" value="P:oxaloacetate metabolic process"/>
    <property type="evidence" value="ECO:0007669"/>
    <property type="project" value="TreeGrafter"/>
</dbReference>
<dbReference type="EMBL" id="JADQAZ010000004">
    <property type="protein sequence ID" value="MBT0959253.1"/>
    <property type="molecule type" value="Genomic_DNA"/>
</dbReference>
<dbReference type="GO" id="GO:0000287">
    <property type="term" value="F:magnesium ion binding"/>
    <property type="evidence" value="ECO:0007669"/>
    <property type="project" value="TreeGrafter"/>
</dbReference>
<dbReference type="EC" id="4.1.3.24" evidence="8"/>
<feature type="binding site" evidence="5">
    <location>
        <position position="76"/>
    </location>
    <ligand>
        <name>substrate</name>
    </ligand>
</feature>
<dbReference type="Pfam" id="PF03328">
    <property type="entry name" value="HpcH_HpaI"/>
    <property type="match status" value="1"/>
</dbReference>
<evidence type="ECO:0000259" key="7">
    <source>
        <dbReference type="Pfam" id="PF03328"/>
    </source>
</evidence>
<dbReference type="Gene3D" id="3.20.20.60">
    <property type="entry name" value="Phosphoenolpyruvate-binding domains"/>
    <property type="match status" value="1"/>
</dbReference>
<accession>A0AAP2CXD1</accession>
<keyword evidence="8" id="KW-0456">Lyase</keyword>
<keyword evidence="9" id="KW-1185">Reference proteome</keyword>
<protein>
    <submittedName>
        <fullName evidence="8">L-malyl-CoA/beta-methylmalyl-CoA lyase</fullName>
        <ecNumber evidence="8">4.1.3.24</ecNumber>
    </submittedName>
</protein>
<evidence type="ECO:0000256" key="1">
    <source>
        <dbReference type="ARBA" id="ARBA00001946"/>
    </source>
</evidence>
<keyword evidence="3 6" id="KW-0479">Metal-binding</keyword>
<feature type="binding site" evidence="5">
    <location>
        <position position="141"/>
    </location>
    <ligand>
        <name>substrate</name>
    </ligand>
</feature>
<dbReference type="AlphaFoldDB" id="A0AAP2CXD1"/>
<name>A0AAP2CXD1_9RHOB</name>
<dbReference type="SUPFAM" id="SSF51621">
    <property type="entry name" value="Phosphoenolpyruvate/pyruvate domain"/>
    <property type="match status" value="1"/>
</dbReference>